<organism evidence="1 2">
    <name type="scientific">Smallanthus sonchifolius</name>
    <dbReference type="NCBI Taxonomy" id="185202"/>
    <lineage>
        <taxon>Eukaryota</taxon>
        <taxon>Viridiplantae</taxon>
        <taxon>Streptophyta</taxon>
        <taxon>Embryophyta</taxon>
        <taxon>Tracheophyta</taxon>
        <taxon>Spermatophyta</taxon>
        <taxon>Magnoliopsida</taxon>
        <taxon>eudicotyledons</taxon>
        <taxon>Gunneridae</taxon>
        <taxon>Pentapetalae</taxon>
        <taxon>asterids</taxon>
        <taxon>campanulids</taxon>
        <taxon>Asterales</taxon>
        <taxon>Asteraceae</taxon>
        <taxon>Asteroideae</taxon>
        <taxon>Heliantheae alliance</taxon>
        <taxon>Millerieae</taxon>
        <taxon>Smallanthus</taxon>
    </lineage>
</organism>
<proteinExistence type="predicted"/>
<gene>
    <name evidence="1" type="ORF">L1987_46018</name>
</gene>
<accession>A0ACB9FZJ6</accession>
<name>A0ACB9FZJ6_9ASTR</name>
<dbReference type="EMBL" id="CM042032">
    <property type="protein sequence ID" value="KAI3776245.1"/>
    <property type="molecule type" value="Genomic_DNA"/>
</dbReference>
<reference evidence="2" key="1">
    <citation type="journal article" date="2022" name="Mol. Ecol. Resour.">
        <title>The genomes of chicory, endive, great burdock and yacon provide insights into Asteraceae palaeo-polyploidization history and plant inulin production.</title>
        <authorList>
            <person name="Fan W."/>
            <person name="Wang S."/>
            <person name="Wang H."/>
            <person name="Wang A."/>
            <person name="Jiang F."/>
            <person name="Liu H."/>
            <person name="Zhao H."/>
            <person name="Xu D."/>
            <person name="Zhang Y."/>
        </authorList>
    </citation>
    <scope>NUCLEOTIDE SEQUENCE [LARGE SCALE GENOMIC DNA]</scope>
    <source>
        <strain evidence="2">cv. Yunnan</strain>
    </source>
</reference>
<evidence type="ECO:0000313" key="2">
    <source>
        <dbReference type="Proteomes" id="UP001056120"/>
    </source>
</evidence>
<comment type="caution">
    <text evidence="1">The sequence shown here is derived from an EMBL/GenBank/DDBJ whole genome shotgun (WGS) entry which is preliminary data.</text>
</comment>
<dbReference type="Proteomes" id="UP001056120">
    <property type="component" value="Linkage Group LG15"/>
</dbReference>
<protein>
    <submittedName>
        <fullName evidence="1">Uncharacterized protein</fullName>
    </submittedName>
</protein>
<evidence type="ECO:0000313" key="1">
    <source>
        <dbReference type="EMBL" id="KAI3776245.1"/>
    </source>
</evidence>
<sequence>MYCVKSAMLLKGSLCLHIFLFTISVSNSLNVIAEKLPPTSQLVSLPSSGIFEPIDMSPSVLPNYPYLGKTLPPMYPSFPKT</sequence>
<reference evidence="1 2" key="2">
    <citation type="journal article" date="2022" name="Mol. Ecol. Resour.">
        <title>The genomes of chicory, endive, great burdock and yacon provide insights into Asteraceae paleo-polyploidization history and plant inulin production.</title>
        <authorList>
            <person name="Fan W."/>
            <person name="Wang S."/>
            <person name="Wang H."/>
            <person name="Wang A."/>
            <person name="Jiang F."/>
            <person name="Liu H."/>
            <person name="Zhao H."/>
            <person name="Xu D."/>
            <person name="Zhang Y."/>
        </authorList>
    </citation>
    <scope>NUCLEOTIDE SEQUENCE [LARGE SCALE GENOMIC DNA]</scope>
    <source>
        <strain evidence="2">cv. Yunnan</strain>
        <tissue evidence="1">Leaves</tissue>
    </source>
</reference>
<keyword evidence="2" id="KW-1185">Reference proteome</keyword>